<accession>W4FH11</accession>
<name>W4FH11_APHAT</name>
<dbReference type="EMBL" id="KI913216">
    <property type="protein sequence ID" value="ETV66144.1"/>
    <property type="molecule type" value="Genomic_DNA"/>
</dbReference>
<gene>
    <name evidence="2" type="ORF">H257_17298</name>
</gene>
<organism evidence="2">
    <name type="scientific">Aphanomyces astaci</name>
    <name type="common">Crayfish plague agent</name>
    <dbReference type="NCBI Taxonomy" id="112090"/>
    <lineage>
        <taxon>Eukaryota</taxon>
        <taxon>Sar</taxon>
        <taxon>Stramenopiles</taxon>
        <taxon>Oomycota</taxon>
        <taxon>Saprolegniomycetes</taxon>
        <taxon>Saprolegniales</taxon>
        <taxon>Verrucalvaceae</taxon>
        <taxon>Aphanomyces</taxon>
    </lineage>
</organism>
<dbReference type="GeneID" id="20819294"/>
<sequence>MHVVVSLVVLLLPLVDRVTSASCANDGVLLAAYTTALAQPMSSACARGGDWWYPTNATTQFITSYHRAYFPLPCTNSACRQDMDTAVMALKAVNCDEAQASASAMAGVVRLCQSLSLAPKLPRCSPKQIATEVAYPAACKNVIRTSIQSIDELLGVGLNEFDGICQAPGCVEALRTAVATLPDCQVEYPREYKAGAPMSKKQVYLSYLSSFCDPTSSTAKDFTSCDAKLAALYAAPFSDECNAALVGNIFFSPSRLTHYILFRALYDMYPYTTKVIASIPSCAADLAAVISQTNGIGACAANISLAFQVLALAHSTTFTPAASSSVPICDKAQEFQLITSLHAAPPTVCTQVSPSSTAWFDVLMAPLPEMSAIAASPPCVAAAVAWAASSFPSCDMSYVANGDISTGIPVATRITRYLQAAQSLFNASTSPTKTSAAVSTIFDGGYAIYWRVLVLCLVAARS</sequence>
<feature type="chain" id="PRO_5004840092" description="SPARK domain-containing protein" evidence="1">
    <location>
        <begin position="21"/>
        <end position="462"/>
    </location>
</feature>
<reference evidence="2" key="1">
    <citation type="submission" date="2013-12" db="EMBL/GenBank/DDBJ databases">
        <title>The Genome Sequence of Aphanomyces astaci APO3.</title>
        <authorList>
            <consortium name="The Broad Institute Genomics Platform"/>
            <person name="Russ C."/>
            <person name="Tyler B."/>
            <person name="van West P."/>
            <person name="Dieguez-Uribeondo J."/>
            <person name="Young S.K."/>
            <person name="Zeng Q."/>
            <person name="Gargeya S."/>
            <person name="Fitzgerald M."/>
            <person name="Abouelleil A."/>
            <person name="Alvarado L."/>
            <person name="Chapman S.B."/>
            <person name="Gainer-Dewar J."/>
            <person name="Goldberg J."/>
            <person name="Griggs A."/>
            <person name="Gujja S."/>
            <person name="Hansen M."/>
            <person name="Howarth C."/>
            <person name="Imamovic A."/>
            <person name="Ireland A."/>
            <person name="Larimer J."/>
            <person name="McCowan C."/>
            <person name="Murphy C."/>
            <person name="Pearson M."/>
            <person name="Poon T.W."/>
            <person name="Priest M."/>
            <person name="Roberts A."/>
            <person name="Saif S."/>
            <person name="Shea T."/>
            <person name="Sykes S."/>
            <person name="Wortman J."/>
            <person name="Nusbaum C."/>
            <person name="Birren B."/>
        </authorList>
    </citation>
    <scope>NUCLEOTIDE SEQUENCE [LARGE SCALE GENOMIC DNA]</scope>
    <source>
        <strain evidence="2">APO3</strain>
    </source>
</reference>
<dbReference type="OrthoDB" id="10412299at2759"/>
<dbReference type="AlphaFoldDB" id="W4FH11"/>
<evidence type="ECO:0008006" key="3">
    <source>
        <dbReference type="Google" id="ProtNLM"/>
    </source>
</evidence>
<proteinExistence type="predicted"/>
<feature type="signal peptide" evidence="1">
    <location>
        <begin position="1"/>
        <end position="20"/>
    </location>
</feature>
<protein>
    <recommendedName>
        <fullName evidence="3">SPARK domain-containing protein</fullName>
    </recommendedName>
</protein>
<evidence type="ECO:0000256" key="1">
    <source>
        <dbReference type="SAM" id="SignalP"/>
    </source>
</evidence>
<evidence type="ECO:0000313" key="2">
    <source>
        <dbReference type="EMBL" id="ETV66144.1"/>
    </source>
</evidence>
<keyword evidence="1" id="KW-0732">Signal</keyword>
<dbReference type="VEuPathDB" id="FungiDB:H257_17298"/>
<dbReference type="RefSeq" id="XP_009844333.1">
    <property type="nucleotide sequence ID" value="XM_009846031.1"/>
</dbReference>